<proteinExistence type="predicted"/>
<evidence type="ECO:0000313" key="9">
    <source>
        <dbReference type="Proteomes" id="UP000186955"/>
    </source>
</evidence>
<feature type="transmembrane region" description="Helical" evidence="6">
    <location>
        <begin position="60"/>
        <end position="85"/>
    </location>
</feature>
<protein>
    <recommendedName>
        <fullName evidence="7">MARVEL domain-containing protein</fullName>
    </recommendedName>
</protein>
<dbReference type="GO" id="GO:0016020">
    <property type="term" value="C:membrane"/>
    <property type="evidence" value="ECO:0007669"/>
    <property type="project" value="UniProtKB-SubCell"/>
</dbReference>
<keyword evidence="4 6" id="KW-0472">Membrane</keyword>
<evidence type="ECO:0000256" key="2">
    <source>
        <dbReference type="ARBA" id="ARBA00022692"/>
    </source>
</evidence>
<dbReference type="Proteomes" id="UP000186955">
    <property type="component" value="Unassembled WGS sequence"/>
</dbReference>
<evidence type="ECO:0000259" key="7">
    <source>
        <dbReference type="Pfam" id="PF01284"/>
    </source>
</evidence>
<accession>A0A1Q5SW44</accession>
<keyword evidence="2 6" id="KW-0812">Transmembrane</keyword>
<dbReference type="AlphaFoldDB" id="A0A1Q5SW44"/>
<gene>
    <name evidence="8" type="ORF">PENSUB_12809</name>
</gene>
<evidence type="ECO:0000256" key="6">
    <source>
        <dbReference type="SAM" id="Phobius"/>
    </source>
</evidence>
<dbReference type="OrthoDB" id="2117453at2759"/>
<feature type="compositionally biased region" description="Low complexity" evidence="5">
    <location>
        <begin position="221"/>
        <end position="234"/>
    </location>
</feature>
<feature type="region of interest" description="Disordered" evidence="5">
    <location>
        <begin position="179"/>
        <end position="256"/>
    </location>
</feature>
<dbReference type="InterPro" id="IPR008253">
    <property type="entry name" value="Marvel"/>
</dbReference>
<reference evidence="8 9" key="1">
    <citation type="submission" date="2016-10" db="EMBL/GenBank/DDBJ databases">
        <title>Genome sequence of the ascomycete fungus Penicillium subrubescens.</title>
        <authorList>
            <person name="De Vries R.P."/>
            <person name="Peng M."/>
            <person name="Dilokpimol A."/>
            <person name="Hilden K."/>
            <person name="Makela M.R."/>
            <person name="Grigoriev I."/>
            <person name="Riley R."/>
            <person name="Granchi Z."/>
        </authorList>
    </citation>
    <scope>NUCLEOTIDE SEQUENCE [LARGE SCALE GENOMIC DNA]</scope>
    <source>
        <strain evidence="8 9">CBS 132785</strain>
    </source>
</reference>
<keyword evidence="3 6" id="KW-1133">Transmembrane helix</keyword>
<evidence type="ECO:0000256" key="1">
    <source>
        <dbReference type="ARBA" id="ARBA00004141"/>
    </source>
</evidence>
<evidence type="ECO:0000256" key="3">
    <source>
        <dbReference type="ARBA" id="ARBA00022989"/>
    </source>
</evidence>
<comment type="subcellular location">
    <subcellularLocation>
        <location evidence="1">Membrane</location>
        <topology evidence="1">Multi-pass membrane protein</topology>
    </subcellularLocation>
</comment>
<comment type="caution">
    <text evidence="8">The sequence shown here is derived from an EMBL/GenBank/DDBJ whole genome shotgun (WGS) entry which is preliminary data.</text>
</comment>
<feature type="transmembrane region" description="Helical" evidence="6">
    <location>
        <begin position="97"/>
        <end position="116"/>
    </location>
</feature>
<feature type="transmembrane region" description="Helical" evidence="6">
    <location>
        <begin position="7"/>
        <end position="30"/>
    </location>
</feature>
<evidence type="ECO:0000256" key="4">
    <source>
        <dbReference type="ARBA" id="ARBA00023136"/>
    </source>
</evidence>
<dbReference type="STRING" id="1316194.A0A1Q5SW44"/>
<dbReference type="EMBL" id="MNBE01000742">
    <property type="protein sequence ID" value="OKO92247.1"/>
    <property type="molecule type" value="Genomic_DNA"/>
</dbReference>
<dbReference type="Pfam" id="PF01284">
    <property type="entry name" value="MARVEL"/>
    <property type="match status" value="1"/>
</dbReference>
<evidence type="ECO:0000256" key="5">
    <source>
        <dbReference type="SAM" id="MobiDB-lite"/>
    </source>
</evidence>
<feature type="transmembrane region" description="Helical" evidence="6">
    <location>
        <begin position="136"/>
        <end position="166"/>
    </location>
</feature>
<organism evidence="8 9">
    <name type="scientific">Penicillium subrubescens</name>
    <dbReference type="NCBI Taxonomy" id="1316194"/>
    <lineage>
        <taxon>Eukaryota</taxon>
        <taxon>Fungi</taxon>
        <taxon>Dikarya</taxon>
        <taxon>Ascomycota</taxon>
        <taxon>Pezizomycotina</taxon>
        <taxon>Eurotiomycetes</taxon>
        <taxon>Eurotiomycetidae</taxon>
        <taxon>Eurotiales</taxon>
        <taxon>Aspergillaceae</taxon>
        <taxon>Penicillium</taxon>
    </lineage>
</organism>
<name>A0A1Q5SW44_9EURO</name>
<evidence type="ECO:0000313" key="8">
    <source>
        <dbReference type="EMBL" id="OKO92247.1"/>
    </source>
</evidence>
<feature type="domain" description="MARVEL" evidence="7">
    <location>
        <begin position="8"/>
        <end position="155"/>
    </location>
</feature>
<sequence length="256" mass="27378">MLALHIVLYVLLGTSLTFAIVELGLCAYVATAFTGSTEVYTWDPYQGYTYTTVHQSTPGILIFIIFTACWTILLCTAALVLPWFYARKGAVTSKLNGILGVTFIVLYFVTFVFWLACFADIEAELGGGVSWSDYLNAVIAFGVLLWLLFLALFILAILAVTGILVGDWAGYQSMKKGAVDPEQPETSTVPASANDVPIGMPPAPVAASELSSRDAEAFHNQPPTSQTYSSSSPSGIASAELGGDSAVYTEKHSGYP</sequence>
<keyword evidence="9" id="KW-1185">Reference proteome</keyword>